<reference evidence="2" key="1">
    <citation type="journal article" date="2022" name="Front. Genet.">
        <title>Chromosome-Scale Assembly of the Dendrobium nobile Genome Provides Insights Into the Molecular Mechanism of the Biosynthesis of the Medicinal Active Ingredient of Dendrobium.</title>
        <authorList>
            <person name="Xu Q."/>
            <person name="Niu S.-C."/>
            <person name="Li K.-L."/>
            <person name="Zheng P.-J."/>
            <person name="Zhang X.-J."/>
            <person name="Jia Y."/>
            <person name="Liu Y."/>
            <person name="Niu Y.-X."/>
            <person name="Yu L.-H."/>
            <person name="Chen D.-F."/>
            <person name="Zhang G.-Q."/>
        </authorList>
    </citation>
    <scope>NUCLEOTIDE SEQUENCE</scope>
    <source>
        <tissue evidence="2">Leaf</tissue>
    </source>
</reference>
<dbReference type="EMBL" id="JAGYWB010000018">
    <property type="protein sequence ID" value="KAI0492632.1"/>
    <property type="molecule type" value="Genomic_DNA"/>
</dbReference>
<proteinExistence type="predicted"/>
<sequence length="55" mass="6471">MKLHVAFCFVRFSPTSLESFVLYSFYSFFAFILGKRSYGVMKIYEIVEINIDLCV</sequence>
<evidence type="ECO:0000313" key="3">
    <source>
        <dbReference type="Proteomes" id="UP000829196"/>
    </source>
</evidence>
<protein>
    <submittedName>
        <fullName evidence="2">Uncharacterized protein</fullName>
    </submittedName>
</protein>
<keyword evidence="1" id="KW-0812">Transmembrane</keyword>
<keyword evidence="1" id="KW-0472">Membrane</keyword>
<evidence type="ECO:0000313" key="2">
    <source>
        <dbReference type="EMBL" id="KAI0492632.1"/>
    </source>
</evidence>
<name>A0A8T3AA08_DENNO</name>
<gene>
    <name evidence="2" type="ORF">KFK09_026908</name>
</gene>
<keyword evidence="3" id="KW-1185">Reference proteome</keyword>
<keyword evidence="1" id="KW-1133">Transmembrane helix</keyword>
<evidence type="ECO:0000256" key="1">
    <source>
        <dbReference type="SAM" id="Phobius"/>
    </source>
</evidence>
<accession>A0A8T3AA08</accession>
<organism evidence="2 3">
    <name type="scientific">Dendrobium nobile</name>
    <name type="common">Orchid</name>
    <dbReference type="NCBI Taxonomy" id="94219"/>
    <lineage>
        <taxon>Eukaryota</taxon>
        <taxon>Viridiplantae</taxon>
        <taxon>Streptophyta</taxon>
        <taxon>Embryophyta</taxon>
        <taxon>Tracheophyta</taxon>
        <taxon>Spermatophyta</taxon>
        <taxon>Magnoliopsida</taxon>
        <taxon>Liliopsida</taxon>
        <taxon>Asparagales</taxon>
        <taxon>Orchidaceae</taxon>
        <taxon>Epidendroideae</taxon>
        <taxon>Malaxideae</taxon>
        <taxon>Dendrobiinae</taxon>
        <taxon>Dendrobium</taxon>
    </lineage>
</organism>
<dbReference type="AlphaFoldDB" id="A0A8T3AA08"/>
<dbReference type="Proteomes" id="UP000829196">
    <property type="component" value="Unassembled WGS sequence"/>
</dbReference>
<comment type="caution">
    <text evidence="2">The sequence shown here is derived from an EMBL/GenBank/DDBJ whole genome shotgun (WGS) entry which is preliminary data.</text>
</comment>
<feature type="transmembrane region" description="Helical" evidence="1">
    <location>
        <begin position="20"/>
        <end position="38"/>
    </location>
</feature>